<keyword evidence="2 4" id="KW-0808">Transferase</keyword>
<dbReference type="InterPro" id="IPR016181">
    <property type="entry name" value="Acyl_CoA_acyltransferase"/>
</dbReference>
<accession>F8F2F3</accession>
<keyword evidence="5" id="KW-1185">Reference proteome</keyword>
<dbReference type="Proteomes" id="UP000000503">
    <property type="component" value="Chromosome"/>
</dbReference>
<organism evidence="4 5">
    <name type="scientific">Gracilinema caldarium (strain ATCC 51460 / DSM 7334 / H1)</name>
    <name type="common">Treponema caldarium</name>
    <dbReference type="NCBI Taxonomy" id="744872"/>
    <lineage>
        <taxon>Bacteria</taxon>
        <taxon>Pseudomonadati</taxon>
        <taxon>Spirochaetota</taxon>
        <taxon>Spirochaetia</taxon>
        <taxon>Spirochaetales</taxon>
        <taxon>Breznakiellaceae</taxon>
        <taxon>Gracilinema</taxon>
    </lineage>
</organism>
<name>F8F2F3_GRAC1</name>
<dbReference type="AlphaFoldDB" id="F8F2F3"/>
<evidence type="ECO:0000313" key="4">
    <source>
        <dbReference type="EMBL" id="AEJ20935.1"/>
    </source>
</evidence>
<evidence type="ECO:0000256" key="2">
    <source>
        <dbReference type="ARBA" id="ARBA00022679"/>
    </source>
</evidence>
<reference evidence="5" key="1">
    <citation type="journal article" date="2013" name="Stand. Genomic Sci.">
        <title>Genome sequence of the thermophilic fresh-water bacterium Spirochaeta caldaria type strain (H1(T)), reclassification of Spirochaeta caldaria, Spirochaeta stenostrepta, and Spirochaeta zuelzerae in the genus Treponema as Treponema caldaria comb. nov., Treponema stenostrepta comb. nov., and Treponema zuelzerae comb. nov., and emendation of the genus Treponema.</title>
        <authorList>
            <person name="Abt B."/>
            <person name="Goker M."/>
            <person name="Scheuner C."/>
            <person name="Han C."/>
            <person name="Lu M."/>
            <person name="Misra M."/>
            <person name="Lapidus A."/>
            <person name="Nolan M."/>
            <person name="Lucas S."/>
            <person name="Hammon N."/>
            <person name="Deshpande S."/>
            <person name="Cheng J.F."/>
            <person name="Tapia R."/>
            <person name="Goodwin L.A."/>
            <person name="Pitluck S."/>
            <person name="Liolios K."/>
            <person name="Pagani I."/>
            <person name="Ivanova N."/>
            <person name="Mavromatis K."/>
            <person name="Mikhailova N."/>
            <person name="Huntemann M."/>
            <person name="Pati A."/>
            <person name="Chen A."/>
            <person name="Palaniappan K."/>
            <person name="Land M."/>
            <person name="Hauser L."/>
            <person name="Jeffries C.D."/>
            <person name="Rohde M."/>
            <person name="Spring S."/>
            <person name="Gronow S."/>
            <person name="Detter J.C."/>
            <person name="Bristow J."/>
            <person name="Eisen J.A."/>
            <person name="Markowitz V."/>
            <person name="Hugenholtz P."/>
            <person name="Kyrpides N.C."/>
            <person name="Woyke T."/>
            <person name="Klenk H.P."/>
        </authorList>
    </citation>
    <scope>NUCLEOTIDE SEQUENCE</scope>
    <source>
        <strain evidence="5">ATCC 51460 / DSM 7334 / H1</strain>
    </source>
</reference>
<dbReference type="InterPro" id="IPR042203">
    <property type="entry name" value="Leu/Phe-tRNA_Trfase_C"/>
</dbReference>
<protein>
    <submittedName>
        <fullName evidence="4">Leucyl/phenylalanyl-tRNA--protein transferase</fullName>
    </submittedName>
</protein>
<dbReference type="eggNOG" id="COG2360">
    <property type="taxonomic scope" value="Bacteria"/>
</dbReference>
<keyword evidence="3" id="KW-0012">Acyltransferase</keyword>
<dbReference type="Gene3D" id="3.40.630.70">
    <property type="entry name" value="Leucyl/phenylalanyl-tRNA-protein transferase, C-terminal domain"/>
    <property type="match status" value="1"/>
</dbReference>
<dbReference type="HOGENOM" id="CLU_102198_0_0_12"/>
<dbReference type="InterPro" id="IPR004616">
    <property type="entry name" value="Leu/Phe-tRNA_Trfase"/>
</dbReference>
<dbReference type="GO" id="GO:0005737">
    <property type="term" value="C:cytoplasm"/>
    <property type="evidence" value="ECO:0007669"/>
    <property type="project" value="TreeGrafter"/>
</dbReference>
<evidence type="ECO:0000256" key="3">
    <source>
        <dbReference type="ARBA" id="ARBA00023315"/>
    </source>
</evidence>
<gene>
    <name evidence="4" type="ordered locus">Spica_2842</name>
</gene>
<dbReference type="GO" id="GO:0030163">
    <property type="term" value="P:protein catabolic process"/>
    <property type="evidence" value="ECO:0007669"/>
    <property type="project" value="InterPro"/>
</dbReference>
<dbReference type="GO" id="GO:0008914">
    <property type="term" value="F:leucyl-tRNA--protein transferase activity"/>
    <property type="evidence" value="ECO:0007669"/>
    <property type="project" value="InterPro"/>
</dbReference>
<dbReference type="RefSeq" id="WP_013970213.1">
    <property type="nucleotide sequence ID" value="NC_015732.1"/>
</dbReference>
<sequence length="237" mass="27582">MLYLEPGMDCDQVVDTLIQQDYPNEFCLVQSFDMQFLQQLMWAGFLIMSIQNKETSLLIPKLHLERCVLLFNNLHIPKSVKSRLSRYTLKPFDALQPIIKACVESHGEDWLTPPLQEVLNYLEWNPSLSEQAIYMPRVPFCSAFGLYRDSRLVAGEFGVFCGGVYTSYSGFYWENCAGTVQMILTAQYLEKMGYIFWDFGMPLEYKERLGAENLNRSRFINQFRQARMIQPVLESSQ</sequence>
<dbReference type="Pfam" id="PF03588">
    <property type="entry name" value="Leu_Phe_trans"/>
    <property type="match status" value="1"/>
</dbReference>
<dbReference type="PANTHER" id="PTHR30098:SF2">
    <property type="entry name" value="LEUCYL_PHENYLALANYL-TRNA--PROTEIN TRANSFERASE"/>
    <property type="match status" value="1"/>
</dbReference>
<dbReference type="PANTHER" id="PTHR30098">
    <property type="entry name" value="LEUCYL/PHENYLALANYL-TRNA--PROTEIN TRANSFERASE"/>
    <property type="match status" value="1"/>
</dbReference>
<dbReference type="EMBL" id="CP002868">
    <property type="protein sequence ID" value="AEJ20935.1"/>
    <property type="molecule type" value="Genomic_DNA"/>
</dbReference>
<dbReference type="SUPFAM" id="SSF55729">
    <property type="entry name" value="Acyl-CoA N-acyltransferases (Nat)"/>
    <property type="match status" value="1"/>
</dbReference>
<dbReference type="KEGG" id="scd:Spica_2842"/>
<keyword evidence="1" id="KW-0963">Cytoplasm</keyword>
<proteinExistence type="predicted"/>
<dbReference type="STRING" id="744872.Spica_2842"/>
<evidence type="ECO:0000313" key="5">
    <source>
        <dbReference type="Proteomes" id="UP000000503"/>
    </source>
</evidence>
<evidence type="ECO:0000256" key="1">
    <source>
        <dbReference type="ARBA" id="ARBA00022490"/>
    </source>
</evidence>